<accession>A0A4X1SDW5</accession>
<evidence type="ECO:0000256" key="1">
    <source>
        <dbReference type="SAM" id="MobiDB-lite"/>
    </source>
</evidence>
<dbReference type="PANTHER" id="PTHR47229">
    <property type="entry name" value="TRANSMEMBRANE PROTEIN 141"/>
    <property type="match status" value="1"/>
</dbReference>
<feature type="region of interest" description="Disordered" evidence="1">
    <location>
        <begin position="128"/>
        <end position="158"/>
    </location>
</feature>
<evidence type="ECO:0000313" key="2">
    <source>
        <dbReference type="Ensembl" id="ENSSSCP00070000168.1"/>
    </source>
</evidence>
<feature type="compositionally biased region" description="Pro residues" evidence="1">
    <location>
        <begin position="136"/>
        <end position="146"/>
    </location>
</feature>
<reference evidence="2 3" key="1">
    <citation type="submission" date="2017-08" db="EMBL/GenBank/DDBJ databases">
        <title>USMARCv1.0.</title>
        <authorList>
            <person name="Hannum G.I."/>
            <person name="Koren S."/>
            <person name="Schroeder S.G."/>
            <person name="Chin S.C."/>
            <person name="Nonneman D.J."/>
            <person name="Becker S.A."/>
            <person name="Rosen B.D."/>
            <person name="Bickhart D.M."/>
            <person name="Putnam N.H."/>
            <person name="Green R.E."/>
            <person name="Tuggle C.K."/>
            <person name="Liu H."/>
            <person name="Rohrer G.A."/>
            <person name="Warr A."/>
            <person name="Hall R."/>
            <person name="Kim K."/>
            <person name="Hume D.A."/>
            <person name="Talbot R."/>
            <person name="Chow W."/>
            <person name="Howe K."/>
            <person name="Schwartz A.S."/>
            <person name="Watson M."/>
            <person name="Archibald A.L."/>
            <person name="Phillippy A.M."/>
            <person name="Smith T.P.L."/>
        </authorList>
    </citation>
    <scope>NUCLEOTIDE SEQUENCE [LARGE SCALE GENOMIC DNA]</scope>
</reference>
<gene>
    <name evidence="2" type="primary">TMEM141</name>
</gene>
<dbReference type="Ensembl" id="ENSSSCT00070000206.1">
    <property type="protein sequence ID" value="ENSSSCP00070000168.1"/>
    <property type="gene ID" value="ENSSSCG00070000132.1"/>
</dbReference>
<dbReference type="Pfam" id="PF15110">
    <property type="entry name" value="TMEM141"/>
    <property type="match status" value="1"/>
</dbReference>
<dbReference type="AlphaFoldDB" id="A0A4X1SDW5"/>
<dbReference type="Proteomes" id="UP000314985">
    <property type="component" value="Chromosome 1"/>
</dbReference>
<dbReference type="InterPro" id="IPR026788">
    <property type="entry name" value="Tmem141"/>
</dbReference>
<feature type="compositionally biased region" description="Polar residues" evidence="1">
    <location>
        <begin position="147"/>
        <end position="158"/>
    </location>
</feature>
<proteinExistence type="predicted"/>
<evidence type="ECO:0000313" key="3">
    <source>
        <dbReference type="Proteomes" id="UP000314985"/>
    </source>
</evidence>
<dbReference type="PANTHER" id="PTHR47229:SF1">
    <property type="entry name" value="TRANSMEMBRANE PROTEIN 141"/>
    <property type="match status" value="1"/>
</dbReference>
<name>A0A4X1SDW5_PIG</name>
<protein>
    <submittedName>
        <fullName evidence="2">Transmembrane protein 141</fullName>
    </submittedName>
</protein>
<sequence length="158" mass="17211">MVNLGLSRVDDAVADKHPGLGEYAACQSNAFMKGIFTFVTGTGATFGLQMLVQKKFPYPFQWNLLVAVGGYRRAGAPGPLKCTQWPLALLQKWVPTKGGGWWLWTPLPPGMGLQFSMGARLDPHHHLPKRTLCPGQAPPAHWPLPPTSQSQAQWPATG</sequence>
<dbReference type="Gene3D" id="1.10.3350.20">
    <property type="entry name" value="Tmem141 protein family"/>
    <property type="match status" value="1"/>
</dbReference>
<dbReference type="InterPro" id="IPR038259">
    <property type="entry name" value="Tmem141_sf"/>
</dbReference>
<organism evidence="2 3">
    <name type="scientific">Sus scrofa</name>
    <name type="common">Pig</name>
    <dbReference type="NCBI Taxonomy" id="9823"/>
    <lineage>
        <taxon>Eukaryota</taxon>
        <taxon>Metazoa</taxon>
        <taxon>Chordata</taxon>
        <taxon>Craniata</taxon>
        <taxon>Vertebrata</taxon>
        <taxon>Euteleostomi</taxon>
        <taxon>Mammalia</taxon>
        <taxon>Eutheria</taxon>
        <taxon>Laurasiatheria</taxon>
        <taxon>Artiodactyla</taxon>
        <taxon>Suina</taxon>
        <taxon>Suidae</taxon>
        <taxon>Sus</taxon>
    </lineage>
</organism>
<reference evidence="2" key="2">
    <citation type="submission" date="2025-08" db="UniProtKB">
        <authorList>
            <consortium name="Ensembl"/>
        </authorList>
    </citation>
    <scope>IDENTIFICATION</scope>
</reference>